<dbReference type="AlphaFoldDB" id="A0A4R6R785"/>
<gene>
    <name evidence="1" type="ORF">EV672_107163</name>
</gene>
<dbReference type="Proteomes" id="UP000294593">
    <property type="component" value="Unassembled WGS sequence"/>
</dbReference>
<dbReference type="InterPro" id="IPR001087">
    <property type="entry name" value="GDSL"/>
</dbReference>
<dbReference type="EMBL" id="SNXW01000007">
    <property type="protein sequence ID" value="TDP81732.1"/>
    <property type="molecule type" value="Genomic_DNA"/>
</dbReference>
<comment type="caution">
    <text evidence="1">The sequence shown here is derived from an EMBL/GenBank/DDBJ whole genome shotgun (WGS) entry which is preliminary data.</text>
</comment>
<dbReference type="RefSeq" id="WP_133609915.1">
    <property type="nucleotide sequence ID" value="NZ_SNXW01000007.1"/>
</dbReference>
<dbReference type="SUPFAM" id="SSF52266">
    <property type="entry name" value="SGNH hydrolase"/>
    <property type="match status" value="1"/>
</dbReference>
<name>A0A4R6R785_9BURK</name>
<keyword evidence="2" id="KW-1185">Reference proteome</keyword>
<dbReference type="GO" id="GO:0016788">
    <property type="term" value="F:hydrolase activity, acting on ester bonds"/>
    <property type="evidence" value="ECO:0007669"/>
    <property type="project" value="InterPro"/>
</dbReference>
<dbReference type="Pfam" id="PF00657">
    <property type="entry name" value="Lipase_GDSL"/>
    <property type="match status" value="1"/>
</dbReference>
<accession>A0A4R6R785</accession>
<dbReference type="Gene3D" id="3.40.50.1110">
    <property type="entry name" value="SGNH hydrolase"/>
    <property type="match status" value="1"/>
</dbReference>
<proteinExistence type="predicted"/>
<evidence type="ECO:0008006" key="3">
    <source>
        <dbReference type="Google" id="ProtNLM"/>
    </source>
</evidence>
<sequence length="408" mass="42265">MFPVAASRLPVNRRRLGWVALACSAAGLALGLSACGGGSRNSFFAPNSVVSFGDENSAISAFTSNDLKKPDGSAGAEIKGLTYTVQSALVGSPVVCADTTAAQPGTPARDCVASNGATVTSPTLNGHYAFDFYSSTKLEVESPNQRTTTTAYNCGSPSIWVQVLARAYGRGYTSQCALDTRGGAVSYAAFGAKTDDVIAQIAAHRGELNGSTLVTIMVGQNDILEQFNALRATPATTDEATAIATLQARADRMAAAVKDVIGAGAKVVLALTPSLNDSPRGVATDAALMSRLVVAYNDRLYVRGLGNVSGRDLVGVNPDSFTNSSTRSTSYVHGNVGALCNTTGLVRPDGTTTTGLEPDADANVRFCNTSISLNGSTSTYIWADAIHYAPLGHSLIGSVAYNRARQQL</sequence>
<organism evidence="1 2">
    <name type="scientific">Aquabacterium commune</name>
    <dbReference type="NCBI Taxonomy" id="70586"/>
    <lineage>
        <taxon>Bacteria</taxon>
        <taxon>Pseudomonadati</taxon>
        <taxon>Pseudomonadota</taxon>
        <taxon>Betaproteobacteria</taxon>
        <taxon>Burkholderiales</taxon>
        <taxon>Aquabacterium</taxon>
    </lineage>
</organism>
<protein>
    <recommendedName>
        <fullName evidence="3">Phospholipase/lecithinase/hemolysin</fullName>
    </recommendedName>
</protein>
<dbReference type="OrthoDB" id="9148933at2"/>
<evidence type="ECO:0000313" key="1">
    <source>
        <dbReference type="EMBL" id="TDP81732.1"/>
    </source>
</evidence>
<reference evidence="1 2" key="1">
    <citation type="submission" date="2019-03" db="EMBL/GenBank/DDBJ databases">
        <title>Genomic Encyclopedia of Type Strains, Phase IV (KMG-IV): sequencing the most valuable type-strain genomes for metagenomic binning, comparative biology and taxonomic classification.</title>
        <authorList>
            <person name="Goeker M."/>
        </authorList>
    </citation>
    <scope>NUCLEOTIDE SEQUENCE [LARGE SCALE GENOMIC DNA]</scope>
    <source>
        <strain evidence="1 2">DSM 11901</strain>
    </source>
</reference>
<evidence type="ECO:0000313" key="2">
    <source>
        <dbReference type="Proteomes" id="UP000294593"/>
    </source>
</evidence>
<dbReference type="InterPro" id="IPR036514">
    <property type="entry name" value="SGNH_hydro_sf"/>
</dbReference>